<keyword evidence="5 7" id="KW-1133">Transmembrane helix</keyword>
<dbReference type="PATRIC" id="fig|937777.3.peg.4435"/>
<dbReference type="InterPro" id="IPR035906">
    <property type="entry name" value="MetI-like_sf"/>
</dbReference>
<dbReference type="HOGENOM" id="CLU_016047_0_3_0"/>
<dbReference type="KEGG" id="dpd:Deipe_4401"/>
<keyword evidence="3" id="KW-1003">Cell membrane</keyword>
<dbReference type="PROSITE" id="PS50928">
    <property type="entry name" value="ABC_TM1"/>
    <property type="match status" value="1"/>
</dbReference>
<keyword evidence="2 7" id="KW-0813">Transport</keyword>
<feature type="domain" description="ABC transmembrane type-1" evidence="8">
    <location>
        <begin position="84"/>
        <end position="295"/>
    </location>
</feature>
<feature type="transmembrane region" description="Helical" evidence="7">
    <location>
        <begin position="235"/>
        <end position="254"/>
    </location>
</feature>
<geneLocation type="plasmid" evidence="9 10">
    <name>pDEIPE02</name>
</geneLocation>
<dbReference type="EMBL" id="CP003384">
    <property type="protein sequence ID" value="AFZ69736.1"/>
    <property type="molecule type" value="Genomic_DNA"/>
</dbReference>
<feature type="transmembrane region" description="Helical" evidence="7">
    <location>
        <begin position="30"/>
        <end position="52"/>
    </location>
</feature>
<dbReference type="Proteomes" id="UP000010467">
    <property type="component" value="Plasmid pDEIPE02"/>
</dbReference>
<proteinExistence type="inferred from homology"/>
<dbReference type="PANTHER" id="PTHR30193:SF37">
    <property type="entry name" value="INNER MEMBRANE ABC TRANSPORTER PERMEASE PROTEIN YCJO"/>
    <property type="match status" value="1"/>
</dbReference>
<evidence type="ECO:0000259" key="8">
    <source>
        <dbReference type="PROSITE" id="PS50928"/>
    </source>
</evidence>
<organism evidence="9 10">
    <name type="scientific">Deinococcus peraridilitoris (strain DSM 19664 / LMG 22246 / CIP 109416 / KR-200)</name>
    <dbReference type="NCBI Taxonomy" id="937777"/>
    <lineage>
        <taxon>Bacteria</taxon>
        <taxon>Thermotogati</taxon>
        <taxon>Deinococcota</taxon>
        <taxon>Deinococci</taxon>
        <taxon>Deinococcales</taxon>
        <taxon>Deinococcaceae</taxon>
        <taxon>Deinococcus</taxon>
    </lineage>
</organism>
<evidence type="ECO:0000313" key="10">
    <source>
        <dbReference type="Proteomes" id="UP000010467"/>
    </source>
</evidence>
<comment type="similarity">
    <text evidence="7">Belongs to the binding-protein-dependent transport system permease family.</text>
</comment>
<feature type="transmembrane region" description="Helical" evidence="7">
    <location>
        <begin position="274"/>
        <end position="296"/>
    </location>
</feature>
<evidence type="ECO:0000256" key="1">
    <source>
        <dbReference type="ARBA" id="ARBA00004651"/>
    </source>
</evidence>
<dbReference type="PANTHER" id="PTHR30193">
    <property type="entry name" value="ABC TRANSPORTER PERMEASE PROTEIN"/>
    <property type="match status" value="1"/>
</dbReference>
<protein>
    <submittedName>
        <fullName evidence="9">Permease component of ABC-type sugar transporter</fullName>
    </submittedName>
</protein>
<dbReference type="InterPro" id="IPR000515">
    <property type="entry name" value="MetI-like"/>
</dbReference>
<evidence type="ECO:0000256" key="3">
    <source>
        <dbReference type="ARBA" id="ARBA00022475"/>
    </source>
</evidence>
<evidence type="ECO:0000256" key="7">
    <source>
        <dbReference type="RuleBase" id="RU363032"/>
    </source>
</evidence>
<feature type="transmembrane region" description="Helical" evidence="7">
    <location>
        <begin position="120"/>
        <end position="141"/>
    </location>
</feature>
<dbReference type="GO" id="GO:0055085">
    <property type="term" value="P:transmembrane transport"/>
    <property type="evidence" value="ECO:0007669"/>
    <property type="project" value="InterPro"/>
</dbReference>
<dbReference type="InterPro" id="IPR051393">
    <property type="entry name" value="ABC_transporter_permease"/>
</dbReference>
<comment type="subcellular location">
    <subcellularLocation>
        <location evidence="1 7">Cell membrane</location>
        <topology evidence="1 7">Multi-pass membrane protein</topology>
    </subcellularLocation>
</comment>
<gene>
    <name evidence="9" type="ordered locus">Deipe_4401</name>
</gene>
<accession>L0A7E6</accession>
<dbReference type="OrthoDB" id="9783714at2"/>
<evidence type="ECO:0000256" key="6">
    <source>
        <dbReference type="ARBA" id="ARBA00023136"/>
    </source>
</evidence>
<feature type="transmembrane region" description="Helical" evidence="7">
    <location>
        <begin position="88"/>
        <end position="108"/>
    </location>
</feature>
<dbReference type="GO" id="GO:0005886">
    <property type="term" value="C:plasma membrane"/>
    <property type="evidence" value="ECO:0007669"/>
    <property type="project" value="UniProtKB-SubCell"/>
</dbReference>
<evidence type="ECO:0000256" key="2">
    <source>
        <dbReference type="ARBA" id="ARBA00022448"/>
    </source>
</evidence>
<keyword evidence="9" id="KW-0614">Plasmid</keyword>
<dbReference type="Gene3D" id="1.10.3720.10">
    <property type="entry name" value="MetI-like"/>
    <property type="match status" value="1"/>
</dbReference>
<keyword evidence="4 7" id="KW-0812">Transmembrane</keyword>
<dbReference type="Pfam" id="PF00528">
    <property type="entry name" value="BPD_transp_1"/>
    <property type="match status" value="1"/>
</dbReference>
<evidence type="ECO:0000256" key="4">
    <source>
        <dbReference type="ARBA" id="ARBA00022692"/>
    </source>
</evidence>
<keyword evidence="10" id="KW-1185">Reference proteome</keyword>
<dbReference type="RefSeq" id="WP_015231636.1">
    <property type="nucleotide sequence ID" value="NC_019790.1"/>
</dbReference>
<keyword evidence="9" id="KW-0762">Sugar transport</keyword>
<sequence length="307" mass="33201">MSRRTPVGGKGPALLSPVTTPAARVRSQRWVPYALLAPSVIFLLLLFAWPLIEAVLLSVRGTTGSLTTENFQRMADDLNFRDALRNTLLLTVIVVPLQAALALGLASLVSGMERGRNTLLYVLTIPLGISDIAAGIAWLAIFTERGYLNSMLMSAGAIEQPLTFLSYDSLTTLLLAVILAELWRATAIMLVILVAGMQLIPRMYAEAADVFGATPWQRFTKITLPLLKPSLQNALILRTIAALEVFAVVSALGGRNLPVLAGEAYNWYGTYQNASVAAAYGVLIMAISLLLTFAYLKLIRVKPEATV</sequence>
<dbReference type="CDD" id="cd06261">
    <property type="entry name" value="TM_PBP2"/>
    <property type="match status" value="1"/>
</dbReference>
<dbReference type="AlphaFoldDB" id="L0A7E6"/>
<reference evidence="10" key="1">
    <citation type="submission" date="2012-03" db="EMBL/GenBank/DDBJ databases">
        <title>Complete sequence of plasmid 2 of Deinococcus peraridilitoris DSM 19664.</title>
        <authorList>
            <person name="Lucas S."/>
            <person name="Copeland A."/>
            <person name="Lapidus A."/>
            <person name="Glavina del Rio T."/>
            <person name="Dalin E."/>
            <person name="Tice H."/>
            <person name="Bruce D."/>
            <person name="Goodwin L."/>
            <person name="Pitluck S."/>
            <person name="Peters L."/>
            <person name="Mikhailova N."/>
            <person name="Lu M."/>
            <person name="Kyrpides N."/>
            <person name="Mavromatis K."/>
            <person name="Ivanova N."/>
            <person name="Brettin T."/>
            <person name="Detter J.C."/>
            <person name="Han C."/>
            <person name="Larimer F."/>
            <person name="Land M."/>
            <person name="Hauser L."/>
            <person name="Markowitz V."/>
            <person name="Cheng J.-F."/>
            <person name="Hugenholtz P."/>
            <person name="Woyke T."/>
            <person name="Wu D."/>
            <person name="Pukall R."/>
            <person name="Steenblock K."/>
            <person name="Brambilla E."/>
            <person name="Klenk H.-P."/>
            <person name="Eisen J.A."/>
        </authorList>
    </citation>
    <scope>NUCLEOTIDE SEQUENCE [LARGE SCALE GENOMIC DNA]</scope>
    <source>
        <strain evidence="10">DSM 19664 / LMG 22246 / CIP 109416 / KR-200</strain>
        <plasmid evidence="10">Plasmid pDEIPE02</plasmid>
    </source>
</reference>
<evidence type="ECO:0000256" key="5">
    <source>
        <dbReference type="ARBA" id="ARBA00022989"/>
    </source>
</evidence>
<feature type="transmembrane region" description="Helical" evidence="7">
    <location>
        <begin position="173"/>
        <end position="195"/>
    </location>
</feature>
<keyword evidence="6 7" id="KW-0472">Membrane</keyword>
<name>L0A7E6_DEIPD</name>
<dbReference type="SUPFAM" id="SSF161098">
    <property type="entry name" value="MetI-like"/>
    <property type="match status" value="1"/>
</dbReference>
<evidence type="ECO:0000313" key="9">
    <source>
        <dbReference type="EMBL" id="AFZ69736.1"/>
    </source>
</evidence>